<dbReference type="AlphaFoldDB" id="A0A1G9PSI0"/>
<dbReference type="SMART" id="SM00028">
    <property type="entry name" value="TPR"/>
    <property type="match status" value="3"/>
</dbReference>
<dbReference type="EMBL" id="FNDJ01000034">
    <property type="protein sequence ID" value="SDM01744.1"/>
    <property type="molecule type" value="Genomic_DNA"/>
</dbReference>
<evidence type="ECO:0000313" key="3">
    <source>
        <dbReference type="Proteomes" id="UP000199202"/>
    </source>
</evidence>
<dbReference type="RefSeq" id="WP_342742832.1">
    <property type="nucleotide sequence ID" value="NZ_FNDJ01000034.1"/>
</dbReference>
<reference evidence="2 3" key="1">
    <citation type="submission" date="2016-10" db="EMBL/GenBank/DDBJ databases">
        <authorList>
            <person name="de Groot N.N."/>
        </authorList>
    </citation>
    <scope>NUCLEOTIDE SEQUENCE [LARGE SCALE GENOMIC DNA]</scope>
    <source>
        <strain evidence="2 3">CGMCC 4.6533</strain>
    </source>
</reference>
<evidence type="ECO:0000313" key="2">
    <source>
        <dbReference type="EMBL" id="SDM01744.1"/>
    </source>
</evidence>
<sequence length="1083" mass="117845">MRDRPPKTVLSEVGGRFFAGRGSRLPLDDSAFDLLAVDELDDLRWYLERYLEAPLGPAANRAAGVEARFSRWRARLAEVVPGAASPGRRQLVVSSGSASVLAQPWELLTAQGDDQAPFGAGVVRTLRTFSAGRPITAAALRVLVMIARPEGLEAVPSTAILRPLFKIFDAEAGRVRVHVADPPTLESFAALLETAVTRRVPYHLVYLDVHGGHHVRENGVAGGYVVLEDDDWRRTHVSAEVLAAMIARSGVRAVVLNACQSALVAPPWPTDAAVATALMNAGVPAVVGMTARAQPKAASTFLQAMTTAFLEGIPLSEAVEAGRAALRADPVRVGKLGPQELADWLVPVMYASGDVTFRPSRRIRSAAREPARPSLDMLPSIAIGRDEEITAIGHAFRKRRCVVLQGVRGSGRSCLAFLYAAWFRRTRTPNSTATVSTQVGAIEGEGVDDLVAWVVDHLTTHDSLLVWDDADAAIRAGQGPLLADMAERLESAGRGRLLIVANALTLPEHHATVLQVAGLDAVAADQYVSEFAAARADASPDQTNRLLNVLQRLPGPMEAVLPWLGRLPEHPLRYLDGVGDISLLRLPGHPLHRAFTVDVLGVLGGYGHDERLMLRLITVANGMADANTLAHLSALPDCGQPWAGTTIEGWQAILTRLCRDGLAAPTGIPEVVSVHPALRFTLLADWASETPDAFAREYAALRLRRIRVLSGIAAQLLARFDHADIAAVTATALLSHTVDECLEDALKLRHLAEAHILLTLLDRLYDRIASPAAREKIRGLARRVLGHTGHLPGSPERDALARRTITMAARDRLLDQDWDEATLLLDTCDDVGVPTADDPGMAFLRGRIAEERGRLTEARDRYEQVLRLHKDSAEARFHLANVDYALHLASGDQALLTMAERLYRELLAEYEPRRDNHGQATCWYQLSRVAELRGDHRQALRFAERARSFYLRAGDSIGMTLCSLQVGHALRLAGRYTSAAMHYRTALERSQQEQDRATMCRALGALAGVLYQDDPAAALDCLVRAAGMYHTFPDEALPELQRDLAWFAGAAGWDAVDEAWRRANGRGVPEHVREALNVAAAEQ</sequence>
<dbReference type="Gene3D" id="1.25.40.10">
    <property type="entry name" value="Tetratricopeptide repeat domain"/>
    <property type="match status" value="2"/>
</dbReference>
<dbReference type="InterPro" id="IPR011990">
    <property type="entry name" value="TPR-like_helical_dom_sf"/>
</dbReference>
<accession>A0A1G9PSI0</accession>
<feature type="domain" description="CHAT" evidence="1">
    <location>
        <begin position="84"/>
        <end position="332"/>
    </location>
</feature>
<dbReference type="STRING" id="633440.SAMN05421869_13487"/>
<dbReference type="InterPro" id="IPR027417">
    <property type="entry name" value="P-loop_NTPase"/>
</dbReference>
<gene>
    <name evidence="2" type="ORF">SAMN05421869_13487</name>
</gene>
<dbReference type="Proteomes" id="UP000199202">
    <property type="component" value="Unassembled WGS sequence"/>
</dbReference>
<protein>
    <submittedName>
        <fullName evidence="2">CHAT domain-containing protein</fullName>
    </submittedName>
</protein>
<organism evidence="2 3">
    <name type="scientific">Nonomuraea jiangxiensis</name>
    <dbReference type="NCBI Taxonomy" id="633440"/>
    <lineage>
        <taxon>Bacteria</taxon>
        <taxon>Bacillati</taxon>
        <taxon>Actinomycetota</taxon>
        <taxon>Actinomycetes</taxon>
        <taxon>Streptosporangiales</taxon>
        <taxon>Streptosporangiaceae</taxon>
        <taxon>Nonomuraea</taxon>
    </lineage>
</organism>
<keyword evidence="3" id="KW-1185">Reference proteome</keyword>
<dbReference type="SUPFAM" id="SSF48452">
    <property type="entry name" value="TPR-like"/>
    <property type="match status" value="1"/>
</dbReference>
<proteinExistence type="predicted"/>
<dbReference type="InterPro" id="IPR024983">
    <property type="entry name" value="CHAT_dom"/>
</dbReference>
<evidence type="ECO:0000259" key="1">
    <source>
        <dbReference type="Pfam" id="PF12770"/>
    </source>
</evidence>
<dbReference type="Pfam" id="PF12770">
    <property type="entry name" value="CHAT"/>
    <property type="match status" value="1"/>
</dbReference>
<dbReference type="SUPFAM" id="SSF52540">
    <property type="entry name" value="P-loop containing nucleoside triphosphate hydrolases"/>
    <property type="match status" value="1"/>
</dbReference>
<dbReference type="InterPro" id="IPR019734">
    <property type="entry name" value="TPR_rpt"/>
</dbReference>
<name>A0A1G9PSI0_9ACTN</name>